<name>A0A2H5QLG7_CITUN</name>
<keyword evidence="1" id="KW-0812">Transmembrane</keyword>
<dbReference type="Proteomes" id="UP000236630">
    <property type="component" value="Unassembled WGS sequence"/>
</dbReference>
<comment type="caution">
    <text evidence="2">The sequence shown here is derived from an EMBL/GenBank/DDBJ whole genome shotgun (WGS) entry which is preliminary data.</text>
</comment>
<evidence type="ECO:0000256" key="1">
    <source>
        <dbReference type="SAM" id="Phobius"/>
    </source>
</evidence>
<keyword evidence="1" id="KW-1133">Transmembrane helix</keyword>
<keyword evidence="1" id="KW-0472">Membrane</keyword>
<evidence type="ECO:0000313" key="2">
    <source>
        <dbReference type="EMBL" id="GAY65459.1"/>
    </source>
</evidence>
<protein>
    <recommendedName>
        <fullName evidence="4">Transmembrane protein</fullName>
    </recommendedName>
</protein>
<gene>
    <name evidence="2" type="ORF">CUMW_241240</name>
</gene>
<reference evidence="2 3" key="1">
    <citation type="journal article" date="2017" name="Front. Genet.">
        <title>Draft sequencing of the heterozygous diploid genome of Satsuma (Citrus unshiu Marc.) using a hybrid assembly approach.</title>
        <authorList>
            <person name="Shimizu T."/>
            <person name="Tanizawa Y."/>
            <person name="Mochizuki T."/>
            <person name="Nagasaki H."/>
            <person name="Yoshioka T."/>
            <person name="Toyoda A."/>
            <person name="Fujiyama A."/>
            <person name="Kaminuma E."/>
            <person name="Nakamura Y."/>
        </authorList>
    </citation>
    <scope>NUCLEOTIDE SEQUENCE [LARGE SCALE GENOMIC DNA]</scope>
    <source>
        <strain evidence="3">cv. Miyagawa wase</strain>
    </source>
</reference>
<keyword evidence="3" id="KW-1185">Reference proteome</keyword>
<evidence type="ECO:0000313" key="3">
    <source>
        <dbReference type="Proteomes" id="UP000236630"/>
    </source>
</evidence>
<organism evidence="2 3">
    <name type="scientific">Citrus unshiu</name>
    <name type="common">Satsuma mandarin</name>
    <name type="synonym">Citrus nobilis var. unshiu</name>
    <dbReference type="NCBI Taxonomy" id="55188"/>
    <lineage>
        <taxon>Eukaryota</taxon>
        <taxon>Viridiplantae</taxon>
        <taxon>Streptophyta</taxon>
        <taxon>Embryophyta</taxon>
        <taxon>Tracheophyta</taxon>
        <taxon>Spermatophyta</taxon>
        <taxon>Magnoliopsida</taxon>
        <taxon>eudicotyledons</taxon>
        <taxon>Gunneridae</taxon>
        <taxon>Pentapetalae</taxon>
        <taxon>rosids</taxon>
        <taxon>malvids</taxon>
        <taxon>Sapindales</taxon>
        <taxon>Rutaceae</taxon>
        <taxon>Aurantioideae</taxon>
        <taxon>Citrus</taxon>
    </lineage>
</organism>
<accession>A0A2H5QLG7</accession>
<sequence>MTAGLFARAILASINALASWFLTLGSTVVVKLCLWCRMMQTRGISGYGLWCCTTMLRRNNDGLGVVLSNYDKLGNGVVMEEGKIKYFFWWLDLAFDEKK</sequence>
<feature type="transmembrane region" description="Helical" evidence="1">
    <location>
        <begin position="6"/>
        <end position="34"/>
    </location>
</feature>
<dbReference type="AlphaFoldDB" id="A0A2H5QLG7"/>
<proteinExistence type="predicted"/>
<evidence type="ECO:0008006" key="4">
    <source>
        <dbReference type="Google" id="ProtNLM"/>
    </source>
</evidence>
<dbReference type="EMBL" id="BDQV01000482">
    <property type="protein sequence ID" value="GAY65459.1"/>
    <property type="molecule type" value="Genomic_DNA"/>
</dbReference>